<sequence>MPRHPTGQFLTTGIRQCAWPFAKSNRLAAGDDADDSEQGKDNHEDPASRQTPPPPASPDKERQLKDVVRSLDRKDQEELLTVLNQILGRD</sequence>
<gene>
    <name evidence="2" type="ORF">SAMN05444272_2002</name>
</gene>
<accession>A0A1M7GRH6</accession>
<dbReference type="Proteomes" id="UP000186002">
    <property type="component" value="Unassembled WGS sequence"/>
</dbReference>
<dbReference type="EMBL" id="FRBW01000002">
    <property type="protein sequence ID" value="SHM18974.1"/>
    <property type="molecule type" value="Genomic_DNA"/>
</dbReference>
<evidence type="ECO:0000313" key="2">
    <source>
        <dbReference type="EMBL" id="SHM18974.1"/>
    </source>
</evidence>
<organism evidence="2 3">
    <name type="scientific">Roseibium suaedae</name>
    <dbReference type="NCBI Taxonomy" id="735517"/>
    <lineage>
        <taxon>Bacteria</taxon>
        <taxon>Pseudomonadati</taxon>
        <taxon>Pseudomonadota</taxon>
        <taxon>Alphaproteobacteria</taxon>
        <taxon>Hyphomicrobiales</taxon>
        <taxon>Stappiaceae</taxon>
        <taxon>Roseibium</taxon>
    </lineage>
</organism>
<protein>
    <submittedName>
        <fullName evidence="2">Uncharacterized protein</fullName>
    </submittedName>
</protein>
<dbReference type="RefSeq" id="WP_073012474.1">
    <property type="nucleotide sequence ID" value="NZ_FRBW01000002.1"/>
</dbReference>
<feature type="region of interest" description="Disordered" evidence="1">
    <location>
        <begin position="25"/>
        <end position="63"/>
    </location>
</feature>
<evidence type="ECO:0000256" key="1">
    <source>
        <dbReference type="SAM" id="MobiDB-lite"/>
    </source>
</evidence>
<name>A0A1M7GRH6_9HYPH</name>
<keyword evidence="3" id="KW-1185">Reference proteome</keyword>
<evidence type="ECO:0000313" key="3">
    <source>
        <dbReference type="Proteomes" id="UP000186002"/>
    </source>
</evidence>
<dbReference type="AlphaFoldDB" id="A0A1M7GRH6"/>
<reference evidence="2 3" key="1">
    <citation type="submission" date="2016-11" db="EMBL/GenBank/DDBJ databases">
        <authorList>
            <person name="Jaros S."/>
            <person name="Januszkiewicz K."/>
            <person name="Wedrychowicz H."/>
        </authorList>
    </citation>
    <scope>NUCLEOTIDE SEQUENCE [LARGE SCALE GENOMIC DNA]</scope>
    <source>
        <strain evidence="2 3">DSM 22153</strain>
    </source>
</reference>
<feature type="compositionally biased region" description="Basic and acidic residues" evidence="1">
    <location>
        <begin position="37"/>
        <end position="47"/>
    </location>
</feature>
<proteinExistence type="predicted"/>
<dbReference type="STRING" id="735517.SAMN05444272_2002"/>